<feature type="binding site" evidence="7">
    <location>
        <position position="14"/>
    </location>
    <ligand>
        <name>ATP</name>
        <dbReference type="ChEBI" id="CHEBI:30616"/>
    </ligand>
</feature>
<sequence length="395" mass="44543">MKIISINSGSSSLKFKLLNMPEENVCSMGSIERIGYNDAIFTLEFQDKKIKNILSVKDHQQAIELILGSLIKNKIINSLDDIEGVGHRIVQGGEIFQNSVILTDENIDKIESLNDLAPLHNFANVLGIRLFKKKLSKKVLQVGVFDTTFHQTIPQQNFLYAAPYEWYRKYKLRKYGFHGISYQYVSKRVEHLLNNSNLKMIVCHAGNGVSLAAIQNCQSVDTSMGFTPLEGVPMGTRSGNIDPTVVSFIAKKENKTNPEILDILNKKSGMLGVSEISNDCRILEEQLLQNNKNAILAFQIQIKRIVDYIASYYVLLKGIDVLVFTAGIGENSSFFRQEIVKRLEVLNIHLDLELNKQKGERIISSKNSHVKVMVVPTNEEITIARDVFALIQKQN</sequence>
<feature type="binding site" evidence="7">
    <location>
        <begin position="327"/>
        <end position="331"/>
    </location>
    <ligand>
        <name>ATP</name>
        <dbReference type="ChEBI" id="CHEBI:30616"/>
    </ligand>
</feature>
<dbReference type="Proteomes" id="UP001221763">
    <property type="component" value="Unassembled WGS sequence"/>
</dbReference>
<evidence type="ECO:0000256" key="6">
    <source>
        <dbReference type="ARBA" id="ARBA00022840"/>
    </source>
</evidence>
<keyword evidence="10" id="KW-1185">Reference proteome</keyword>
<feature type="binding site" evidence="7">
    <location>
        <position position="88"/>
    </location>
    <ligand>
        <name>substrate</name>
    </ligand>
</feature>
<evidence type="ECO:0000313" key="10">
    <source>
        <dbReference type="Proteomes" id="UP001221763"/>
    </source>
</evidence>
<dbReference type="PIRSF" id="PIRSF000722">
    <property type="entry name" value="Acetate_prop_kin"/>
    <property type="match status" value="1"/>
</dbReference>
<comment type="pathway">
    <text evidence="7">Metabolic intermediate biosynthesis; acetyl-CoA biosynthesis; acetyl-CoA from acetate: step 1/2.</text>
</comment>
<dbReference type="PANTHER" id="PTHR21060">
    <property type="entry name" value="ACETATE KINASE"/>
    <property type="match status" value="1"/>
</dbReference>
<dbReference type="Pfam" id="PF00871">
    <property type="entry name" value="Acetate_kinase"/>
    <property type="match status" value="1"/>
</dbReference>
<evidence type="ECO:0000256" key="5">
    <source>
        <dbReference type="ARBA" id="ARBA00022777"/>
    </source>
</evidence>
<evidence type="ECO:0000256" key="1">
    <source>
        <dbReference type="ARBA" id="ARBA00008748"/>
    </source>
</evidence>
<evidence type="ECO:0000256" key="2">
    <source>
        <dbReference type="ARBA" id="ARBA00022679"/>
    </source>
</evidence>
<dbReference type="PRINTS" id="PR00471">
    <property type="entry name" value="ACETATEKNASE"/>
</dbReference>
<evidence type="ECO:0000256" key="8">
    <source>
        <dbReference type="RuleBase" id="RU003835"/>
    </source>
</evidence>
<dbReference type="EMBL" id="JANHJP010000003">
    <property type="protein sequence ID" value="MDC9032010.1"/>
    <property type="molecule type" value="Genomic_DNA"/>
</dbReference>
<feature type="binding site" evidence="7">
    <location>
        <begin position="204"/>
        <end position="208"/>
    </location>
    <ligand>
        <name>ATP</name>
        <dbReference type="ChEBI" id="CHEBI:30616"/>
    </ligand>
</feature>
<evidence type="ECO:0000256" key="3">
    <source>
        <dbReference type="ARBA" id="ARBA00022723"/>
    </source>
</evidence>
<dbReference type="InterPro" id="IPR000890">
    <property type="entry name" value="Aliphatic_acid_kin_short-chain"/>
</dbReference>
<feature type="binding site" evidence="7">
    <location>
        <position position="7"/>
    </location>
    <ligand>
        <name>Mg(2+)</name>
        <dbReference type="ChEBI" id="CHEBI:18420"/>
    </ligand>
</feature>
<keyword evidence="6 7" id="KW-0067">ATP-binding</keyword>
<keyword evidence="4 7" id="KW-0547">Nucleotide-binding</keyword>
<dbReference type="EC" id="2.7.2.1" evidence="7"/>
<keyword evidence="7" id="KW-0963">Cytoplasm</keyword>
<dbReference type="Gene3D" id="3.30.420.40">
    <property type="match status" value="2"/>
</dbReference>
<comment type="catalytic activity">
    <reaction evidence="7">
        <text>acetate + ATP = acetyl phosphate + ADP</text>
        <dbReference type="Rhea" id="RHEA:11352"/>
        <dbReference type="ChEBI" id="CHEBI:22191"/>
        <dbReference type="ChEBI" id="CHEBI:30089"/>
        <dbReference type="ChEBI" id="CHEBI:30616"/>
        <dbReference type="ChEBI" id="CHEBI:456216"/>
        <dbReference type="EC" id="2.7.2.1"/>
    </reaction>
</comment>
<dbReference type="HAMAP" id="MF_00020">
    <property type="entry name" value="Acetate_kinase"/>
    <property type="match status" value="1"/>
</dbReference>
<feature type="binding site" evidence="7">
    <location>
        <position position="379"/>
    </location>
    <ligand>
        <name>Mg(2+)</name>
        <dbReference type="ChEBI" id="CHEBI:18420"/>
    </ligand>
</feature>
<comment type="subcellular location">
    <subcellularLocation>
        <location evidence="7">Cytoplasm</location>
    </subcellularLocation>
</comment>
<protein>
    <recommendedName>
        <fullName evidence="7">Acetate kinase</fullName>
        <ecNumber evidence="7">2.7.2.1</ecNumber>
    </recommendedName>
    <alternativeName>
        <fullName evidence="7">Acetokinase</fullName>
    </alternativeName>
</protein>
<evidence type="ECO:0000313" key="9">
    <source>
        <dbReference type="EMBL" id="MDC9032010.1"/>
    </source>
</evidence>
<comment type="cofactor">
    <cofactor evidence="7">
        <name>Mg(2+)</name>
        <dbReference type="ChEBI" id="CHEBI:18420"/>
    </cofactor>
    <cofactor evidence="7">
        <name>Mn(2+)</name>
        <dbReference type="ChEBI" id="CHEBI:29035"/>
    </cofactor>
    <text evidence="7">Mg(2+). Can also accept Mn(2+).</text>
</comment>
<comment type="subunit">
    <text evidence="7">Homodimer.</text>
</comment>
<name>A0ABT5L8P1_9MOLU</name>
<feature type="binding site" evidence="7">
    <location>
        <begin position="279"/>
        <end position="281"/>
    </location>
    <ligand>
        <name>ATP</name>
        <dbReference type="ChEBI" id="CHEBI:30616"/>
    </ligand>
</feature>
<dbReference type="InterPro" id="IPR043129">
    <property type="entry name" value="ATPase_NBD"/>
</dbReference>
<organism evidence="9 10">
    <name type="scientific">Columbia Basin potato purple top phytoplasma</name>
    <dbReference type="NCBI Taxonomy" id="307134"/>
    <lineage>
        <taxon>Bacteria</taxon>
        <taxon>Bacillati</taxon>
        <taxon>Mycoplasmatota</taxon>
        <taxon>Mollicutes</taxon>
        <taxon>Acholeplasmatales</taxon>
        <taxon>Acholeplasmataceae</taxon>
        <taxon>Candidatus Phytoplasma</taxon>
        <taxon>16SrVI (Clover proliferation group)</taxon>
    </lineage>
</organism>
<dbReference type="PROSITE" id="PS01075">
    <property type="entry name" value="ACETATE_KINASE_1"/>
    <property type="match status" value="1"/>
</dbReference>
<proteinExistence type="inferred from homology"/>
<dbReference type="NCBIfam" id="TIGR00016">
    <property type="entry name" value="ackA"/>
    <property type="match status" value="1"/>
</dbReference>
<dbReference type="PANTHER" id="PTHR21060:SF15">
    <property type="entry name" value="ACETATE KINASE-RELATED"/>
    <property type="match status" value="1"/>
</dbReference>
<keyword evidence="5 7" id="KW-0418">Kinase</keyword>
<keyword evidence="3 7" id="KW-0479">Metal-binding</keyword>
<evidence type="ECO:0000256" key="7">
    <source>
        <dbReference type="HAMAP-Rule" id="MF_00020"/>
    </source>
</evidence>
<keyword evidence="2 7" id="KW-0808">Transferase</keyword>
<dbReference type="InterPro" id="IPR023865">
    <property type="entry name" value="Aliphatic_acid_kinase_CS"/>
</dbReference>
<comment type="function">
    <text evidence="7">Catalyzes the formation of acetyl phosphate from acetate and ATP. Can also catalyze the reverse reaction.</text>
</comment>
<dbReference type="CDD" id="cd24010">
    <property type="entry name" value="ASKHA_NBD_AcK_PK"/>
    <property type="match status" value="1"/>
</dbReference>
<dbReference type="SUPFAM" id="SSF53067">
    <property type="entry name" value="Actin-like ATPase domain"/>
    <property type="match status" value="2"/>
</dbReference>
<keyword evidence="7" id="KW-0460">Magnesium</keyword>
<feature type="active site" description="Proton donor/acceptor" evidence="7">
    <location>
        <position position="146"/>
    </location>
</feature>
<gene>
    <name evidence="7" type="primary">ackA</name>
    <name evidence="9" type="ORF">M8044_000229</name>
</gene>
<comment type="similarity">
    <text evidence="1 7 8">Belongs to the acetokinase family.</text>
</comment>
<evidence type="ECO:0000256" key="4">
    <source>
        <dbReference type="ARBA" id="ARBA00022741"/>
    </source>
</evidence>
<accession>A0ABT5L8P1</accession>
<dbReference type="GO" id="GO:0016301">
    <property type="term" value="F:kinase activity"/>
    <property type="evidence" value="ECO:0007669"/>
    <property type="project" value="UniProtKB-KW"/>
</dbReference>
<dbReference type="InterPro" id="IPR004372">
    <property type="entry name" value="Ac/propionate_kinase"/>
</dbReference>
<feature type="site" description="Transition state stabilizer" evidence="7">
    <location>
        <position position="178"/>
    </location>
</feature>
<dbReference type="RefSeq" id="WP_273585227.1">
    <property type="nucleotide sequence ID" value="NZ_JANHJP010000003.1"/>
</dbReference>
<comment type="caution">
    <text evidence="9">The sequence shown here is derived from an EMBL/GenBank/DDBJ whole genome shotgun (WGS) entry which is preliminary data.</text>
</comment>
<feature type="site" description="Transition state stabilizer" evidence="7">
    <location>
        <position position="237"/>
    </location>
</feature>
<reference evidence="9 10" key="1">
    <citation type="journal article" date="2023" name="Plant">
        <title>Draft Genome Sequence Resource of CBPPT1, a 'Candidatus Phytoplasma trifolii'-Related Strain Associated with Potato Purple Top Disease in the Columbia Basin, U.S.A.</title>
        <authorList>
            <person name="Wei W."/>
            <person name="Shao J."/>
            <person name="Bottner-Parker K.D."/>
            <person name="Zhao Y."/>
        </authorList>
    </citation>
    <scope>NUCLEOTIDE SEQUENCE [LARGE SCALE GENOMIC DNA]</scope>
    <source>
        <strain evidence="9 10">CBPPT1</strain>
    </source>
</reference>